<dbReference type="GO" id="GO:0005737">
    <property type="term" value="C:cytoplasm"/>
    <property type="evidence" value="ECO:0007669"/>
    <property type="project" value="TreeGrafter"/>
</dbReference>
<dbReference type="OrthoDB" id="5589010at2759"/>
<feature type="region of interest" description="Disordered" evidence="9">
    <location>
        <begin position="359"/>
        <end position="384"/>
    </location>
</feature>
<feature type="compositionally biased region" description="Polar residues" evidence="9">
    <location>
        <begin position="205"/>
        <end position="218"/>
    </location>
</feature>
<feature type="compositionally biased region" description="Basic and acidic residues" evidence="9">
    <location>
        <begin position="371"/>
        <end position="380"/>
    </location>
</feature>
<dbReference type="AlphaFoldDB" id="A0A3P7L1C4"/>
<comment type="subcellular location">
    <subcellularLocation>
        <location evidence="1">Nucleus</location>
    </subcellularLocation>
</comment>
<keyword evidence="8" id="KW-0539">Nucleus</keyword>
<feature type="compositionally biased region" description="Polar residues" evidence="9">
    <location>
        <begin position="152"/>
        <end position="164"/>
    </location>
</feature>
<evidence type="ECO:0000256" key="8">
    <source>
        <dbReference type="ARBA" id="ARBA00023242"/>
    </source>
</evidence>
<dbReference type="GO" id="GO:0008270">
    <property type="term" value="F:zinc ion binding"/>
    <property type="evidence" value="ECO:0007669"/>
    <property type="project" value="UniProtKB-KW"/>
</dbReference>
<dbReference type="Gene3D" id="1.20.1390.10">
    <property type="entry name" value="PWI domain"/>
    <property type="match status" value="1"/>
</dbReference>
<organism evidence="10 11">
    <name type="scientific">Dibothriocephalus latus</name>
    <name type="common">Fish tapeworm</name>
    <name type="synonym">Diphyllobothrium latum</name>
    <dbReference type="NCBI Taxonomy" id="60516"/>
    <lineage>
        <taxon>Eukaryota</taxon>
        <taxon>Metazoa</taxon>
        <taxon>Spiralia</taxon>
        <taxon>Lophotrochozoa</taxon>
        <taxon>Platyhelminthes</taxon>
        <taxon>Cestoda</taxon>
        <taxon>Eucestoda</taxon>
        <taxon>Diphyllobothriidea</taxon>
        <taxon>Diphyllobothriidae</taxon>
        <taxon>Dibothriocephalus</taxon>
    </lineage>
</organism>
<keyword evidence="5" id="KW-0677">Repeat</keyword>
<evidence type="ECO:0000256" key="2">
    <source>
        <dbReference type="ARBA" id="ARBA00008423"/>
    </source>
</evidence>
<evidence type="ECO:0000256" key="9">
    <source>
        <dbReference type="SAM" id="MobiDB-lite"/>
    </source>
</evidence>
<keyword evidence="4" id="KW-0479">Metal-binding</keyword>
<dbReference type="GO" id="GO:0043488">
    <property type="term" value="P:regulation of mRNA stability"/>
    <property type="evidence" value="ECO:0007669"/>
    <property type="project" value="InterPro"/>
</dbReference>
<evidence type="ECO:0000313" key="10">
    <source>
        <dbReference type="EMBL" id="VDN10504.1"/>
    </source>
</evidence>
<feature type="compositionally biased region" description="Polar residues" evidence="9">
    <location>
        <begin position="182"/>
        <end position="197"/>
    </location>
</feature>
<accession>A0A3P7L1C4</accession>
<keyword evidence="6" id="KW-0863">Zinc-finger</keyword>
<feature type="region of interest" description="Disordered" evidence="9">
    <location>
        <begin position="110"/>
        <end position="237"/>
    </location>
</feature>
<dbReference type="EMBL" id="UYRU01049289">
    <property type="protein sequence ID" value="VDN10504.1"/>
    <property type="molecule type" value="Genomic_DNA"/>
</dbReference>
<reference evidence="10 11" key="1">
    <citation type="submission" date="2018-11" db="EMBL/GenBank/DDBJ databases">
        <authorList>
            <consortium name="Pathogen Informatics"/>
        </authorList>
    </citation>
    <scope>NUCLEOTIDE SEQUENCE [LARGE SCALE GENOMIC DNA]</scope>
</reference>
<evidence type="ECO:0000256" key="6">
    <source>
        <dbReference type="ARBA" id="ARBA00022771"/>
    </source>
</evidence>
<gene>
    <name evidence="10" type="ORF">DILT_LOCUS6335</name>
</gene>
<evidence type="ECO:0000313" key="11">
    <source>
        <dbReference type="Proteomes" id="UP000281553"/>
    </source>
</evidence>
<keyword evidence="11" id="KW-1185">Reference proteome</keyword>
<evidence type="ECO:0000256" key="5">
    <source>
        <dbReference type="ARBA" id="ARBA00022737"/>
    </source>
</evidence>
<dbReference type="GO" id="GO:0005634">
    <property type="term" value="C:nucleus"/>
    <property type="evidence" value="ECO:0007669"/>
    <property type="project" value="UniProtKB-SubCell"/>
</dbReference>
<evidence type="ECO:0000256" key="3">
    <source>
        <dbReference type="ARBA" id="ARBA00015071"/>
    </source>
</evidence>
<name>A0A3P7L1C4_DIBLA</name>
<dbReference type="GO" id="GO:0008143">
    <property type="term" value="F:poly(A) binding"/>
    <property type="evidence" value="ECO:0007669"/>
    <property type="project" value="InterPro"/>
</dbReference>
<comment type="similarity">
    <text evidence="2">Belongs to the ZC3H14 family.</text>
</comment>
<sequence>MKTLNLANLGSQCDYYRYCIVLDSQFYLPFFPLTAKLRDLQMREVGLVKSKLKELGAFVDEELPDYIMVMVANKKKRESMNNDLQLFLGAQTEHFTEWLHSVLESYLKPEDKKKRTPSIPNSKEEKRVAKRQAKTNRVEAKYSKSRSRSRSPVSQKTSQRTSVESEVDVISVRTDENEFIEETSSSVQKEAVPQTTTKPKEQRRIVSTSSLTGPSTDASGEAGPGLRPTSEDDIAPPAAKSTRFVVTLNESAVSAKGVSGAGGVSNVKSRLGPRITTSRLSVEADRDDALGSTLEMLDARDILIAKKLQKSKTTMSAELLSTNTNHMIAAEKPKDIAPMVISLNDTDEDELAETARLLKSPTKTGTVAKEQSAEPPKRENIPSPNVLIPVSTLQCFMARAFSSTSRICKGAFCFYTFIPV</sequence>
<proteinExistence type="inferred from homology"/>
<dbReference type="PANTHER" id="PTHR14738:SF29">
    <property type="entry name" value="ZINC FINGER CCCH DOMAIN-CONTAINING PROTEIN 14"/>
    <property type="match status" value="1"/>
</dbReference>
<dbReference type="InterPro" id="IPR040366">
    <property type="entry name" value="Nab2/ZC3H14"/>
</dbReference>
<dbReference type="PANTHER" id="PTHR14738">
    <property type="entry name" value="ZINC FINGER CCCH DOMAIN-CONTAINING PROTEIN 14"/>
    <property type="match status" value="1"/>
</dbReference>
<keyword evidence="7" id="KW-0862">Zinc</keyword>
<dbReference type="Proteomes" id="UP000281553">
    <property type="component" value="Unassembled WGS sequence"/>
</dbReference>
<evidence type="ECO:0000256" key="4">
    <source>
        <dbReference type="ARBA" id="ARBA00022723"/>
    </source>
</evidence>
<evidence type="ECO:0000256" key="1">
    <source>
        <dbReference type="ARBA" id="ARBA00004123"/>
    </source>
</evidence>
<protein>
    <recommendedName>
        <fullName evidence="3">Zinc finger CCCH domain-containing protein 14</fullName>
    </recommendedName>
</protein>
<evidence type="ECO:0000256" key="7">
    <source>
        <dbReference type="ARBA" id="ARBA00022833"/>
    </source>
</evidence>